<dbReference type="PROSITE" id="PS50109">
    <property type="entry name" value="HIS_KIN"/>
    <property type="match status" value="1"/>
</dbReference>
<keyword evidence="4" id="KW-0175">Coiled coil</keyword>
<feature type="domain" description="Response regulatory" evidence="7">
    <location>
        <begin position="804"/>
        <end position="932"/>
    </location>
</feature>
<evidence type="ECO:0000256" key="3">
    <source>
        <dbReference type="PROSITE-ProRule" id="PRU00169"/>
    </source>
</evidence>
<feature type="domain" description="Histidine kinase" evidence="6">
    <location>
        <begin position="513"/>
        <end position="726"/>
    </location>
</feature>
<keyword evidence="1 3" id="KW-0597">Phosphoprotein</keyword>
<organism evidence="9 10">
    <name type="scientific">Emericellopsis atlantica</name>
    <dbReference type="NCBI Taxonomy" id="2614577"/>
    <lineage>
        <taxon>Eukaryota</taxon>
        <taxon>Fungi</taxon>
        <taxon>Dikarya</taxon>
        <taxon>Ascomycota</taxon>
        <taxon>Pezizomycotina</taxon>
        <taxon>Sordariomycetes</taxon>
        <taxon>Hypocreomycetidae</taxon>
        <taxon>Hypocreales</taxon>
        <taxon>Bionectriaceae</taxon>
        <taxon>Emericellopsis</taxon>
    </lineage>
</organism>
<gene>
    <name evidence="9" type="ORF">F5Z01DRAFT_639521</name>
</gene>
<dbReference type="GeneID" id="70293349"/>
<evidence type="ECO:0000256" key="1">
    <source>
        <dbReference type="ARBA" id="ARBA00022553"/>
    </source>
</evidence>
<dbReference type="SUPFAM" id="SSF55785">
    <property type="entry name" value="PYP-like sensor domain (PAS domain)"/>
    <property type="match status" value="1"/>
</dbReference>
<dbReference type="Pfam" id="PF00072">
    <property type="entry name" value="Response_reg"/>
    <property type="match status" value="1"/>
</dbReference>
<dbReference type="SMART" id="SM00448">
    <property type="entry name" value="REC"/>
    <property type="match status" value="1"/>
</dbReference>
<dbReference type="PANTHER" id="PTHR45339:SF1">
    <property type="entry name" value="HYBRID SIGNAL TRANSDUCTION HISTIDINE KINASE J"/>
    <property type="match status" value="1"/>
</dbReference>
<dbReference type="GO" id="GO:0000160">
    <property type="term" value="P:phosphorelay signal transduction system"/>
    <property type="evidence" value="ECO:0007669"/>
    <property type="project" value="UniProtKB-KW"/>
</dbReference>
<evidence type="ECO:0000313" key="9">
    <source>
        <dbReference type="EMBL" id="KAG9251118.1"/>
    </source>
</evidence>
<dbReference type="InterPro" id="IPR036890">
    <property type="entry name" value="HATPase_C_sf"/>
</dbReference>
<dbReference type="SUPFAM" id="SSF52172">
    <property type="entry name" value="CheY-like"/>
    <property type="match status" value="1"/>
</dbReference>
<dbReference type="PROSITE" id="PS50110">
    <property type="entry name" value="RESPONSE_REGULATORY"/>
    <property type="match status" value="1"/>
</dbReference>
<dbReference type="Proteomes" id="UP000887229">
    <property type="component" value="Unassembled WGS sequence"/>
</dbReference>
<feature type="domain" description="PAC" evidence="8">
    <location>
        <begin position="442"/>
        <end position="500"/>
    </location>
</feature>
<dbReference type="Gene3D" id="3.40.50.2300">
    <property type="match status" value="1"/>
</dbReference>
<evidence type="ECO:0000313" key="10">
    <source>
        <dbReference type="Proteomes" id="UP000887229"/>
    </source>
</evidence>
<evidence type="ECO:0000256" key="5">
    <source>
        <dbReference type="SAM" id="MobiDB-lite"/>
    </source>
</evidence>
<feature type="region of interest" description="Disordered" evidence="5">
    <location>
        <begin position="938"/>
        <end position="962"/>
    </location>
</feature>
<dbReference type="SMART" id="SM00387">
    <property type="entry name" value="HATPase_c"/>
    <property type="match status" value="1"/>
</dbReference>
<evidence type="ECO:0000259" key="6">
    <source>
        <dbReference type="PROSITE" id="PS50109"/>
    </source>
</evidence>
<reference evidence="9" key="1">
    <citation type="journal article" date="2021" name="IMA Fungus">
        <title>Genomic characterization of three marine fungi, including Emericellopsis atlantica sp. nov. with signatures of a generalist lifestyle and marine biomass degradation.</title>
        <authorList>
            <person name="Hagestad O.C."/>
            <person name="Hou L."/>
            <person name="Andersen J.H."/>
            <person name="Hansen E.H."/>
            <person name="Altermark B."/>
            <person name="Li C."/>
            <person name="Kuhnert E."/>
            <person name="Cox R.J."/>
            <person name="Crous P.W."/>
            <person name="Spatafora J.W."/>
            <person name="Lail K."/>
            <person name="Amirebrahimi M."/>
            <person name="Lipzen A."/>
            <person name="Pangilinan J."/>
            <person name="Andreopoulos W."/>
            <person name="Hayes R.D."/>
            <person name="Ng V."/>
            <person name="Grigoriev I.V."/>
            <person name="Jackson S.A."/>
            <person name="Sutton T.D.S."/>
            <person name="Dobson A.D.W."/>
            <person name="Rama T."/>
        </authorList>
    </citation>
    <scope>NUCLEOTIDE SEQUENCE</scope>
    <source>
        <strain evidence="9">TS7</strain>
    </source>
</reference>
<dbReference type="InterPro" id="IPR004358">
    <property type="entry name" value="Sig_transdc_His_kin-like_C"/>
</dbReference>
<keyword evidence="2" id="KW-0902">Two-component regulatory system</keyword>
<dbReference type="InterPro" id="IPR001789">
    <property type="entry name" value="Sig_transdc_resp-reg_receiver"/>
</dbReference>
<dbReference type="InterPro" id="IPR000700">
    <property type="entry name" value="PAS-assoc_C"/>
</dbReference>
<dbReference type="CDD" id="cd17546">
    <property type="entry name" value="REC_hyHK_CKI1_RcsC-like"/>
    <property type="match status" value="1"/>
</dbReference>
<evidence type="ECO:0000259" key="8">
    <source>
        <dbReference type="PROSITE" id="PS50113"/>
    </source>
</evidence>
<dbReference type="EMBL" id="MU251270">
    <property type="protein sequence ID" value="KAG9251118.1"/>
    <property type="molecule type" value="Genomic_DNA"/>
</dbReference>
<dbReference type="OrthoDB" id="60033at2759"/>
<evidence type="ECO:0000259" key="7">
    <source>
        <dbReference type="PROSITE" id="PS50110"/>
    </source>
</evidence>
<dbReference type="PANTHER" id="PTHR45339">
    <property type="entry name" value="HYBRID SIGNAL TRANSDUCTION HISTIDINE KINASE J"/>
    <property type="match status" value="1"/>
</dbReference>
<accession>A0A9P7ZGN8</accession>
<dbReference type="Gene3D" id="3.30.450.20">
    <property type="entry name" value="PAS domain"/>
    <property type="match status" value="1"/>
</dbReference>
<dbReference type="Pfam" id="PF02518">
    <property type="entry name" value="HATPase_c"/>
    <property type="match status" value="1"/>
</dbReference>
<dbReference type="InterPro" id="IPR005467">
    <property type="entry name" value="His_kinase_dom"/>
</dbReference>
<dbReference type="PROSITE" id="PS50113">
    <property type="entry name" value="PAC"/>
    <property type="match status" value="1"/>
</dbReference>
<comment type="caution">
    <text evidence="9">The sequence shown here is derived from an EMBL/GenBank/DDBJ whole genome shotgun (WGS) entry which is preliminary data.</text>
</comment>
<feature type="coiled-coil region" evidence="4">
    <location>
        <begin position="484"/>
        <end position="512"/>
    </location>
</feature>
<dbReference type="CDD" id="cd16922">
    <property type="entry name" value="HATPase_EvgS-ArcB-TorS-like"/>
    <property type="match status" value="1"/>
</dbReference>
<dbReference type="FunFam" id="3.30.565.10:FF:000010">
    <property type="entry name" value="Sensor histidine kinase RcsC"/>
    <property type="match status" value="1"/>
</dbReference>
<proteinExistence type="predicted"/>
<dbReference type="Gene3D" id="1.10.287.130">
    <property type="match status" value="1"/>
</dbReference>
<dbReference type="Gene3D" id="3.30.565.10">
    <property type="entry name" value="Histidine kinase-like ATPase, C-terminal domain"/>
    <property type="match status" value="1"/>
</dbReference>
<keyword evidence="10" id="KW-1185">Reference proteome</keyword>
<dbReference type="InterPro" id="IPR003594">
    <property type="entry name" value="HATPase_dom"/>
</dbReference>
<protein>
    <submittedName>
        <fullName evidence="9">Uncharacterized protein</fullName>
    </submittedName>
</protein>
<name>A0A9P7ZGN8_9HYPO</name>
<sequence length="962" mass="106151">MRRPSHDAIPGPEGRMHTCPILPGTVQVSTWVSTEDQIHFTLCFSAVSPSQKLQATETAKSTPISVYSPLPALARTQQGDTIVKNQKNMRTNSIKAAILHDINLPVLGFWESGSAVYLNQVTDPSSAARELSTKAASIPVDDTEILDAKSALRSWDLWTKDFSRPLERDEHPNCILLATEASFSHLMIAIRYKGGEKAILDCAGEAIRDEVTGEFLGGAITFRMCPTACPKKSRMETGSLRPFVTTYLNWHVTLLSKSRTVWTCAPEGFCNFHNVRWFEYTGQTQKESLGYGWTKRLRPDDVGATKAAWLRSVQDCAPFSLEWMLARAVPLSTAASGQVDKWFGTTTDIHDSMQAKLEAKNARQRLLSVLAHAQVTILTFDTTPRVTMLEGADIRDVPFRTETENGSWYDGKDVPSVLSLTNLDRGPEFAAFTRCVTNVISGKVESTYLEHGTDGFWFRTRFLALQTPNPPDDAPNGIQGLICLIQDITEAKRQEEALKAVEEERLQLLARESAAKEANDLKGRFLANLDLGNEQRAHAEAIKLSAMALLRVVNDILDYSKIESGKLDLESIQFSVLSMLRNTFTVLRITARIKSLEFHFDTSAVDPNFSIVGDPGRVQQILLNLLSNSLKFTDRGFVRLYVSTEPGGEEVKFVVEDSGIGITAETQSTLFEPFIQGDASATRKFGDTGLGLVISKQLVTLMGGRIALESVPHAGTKISVWVPTKQAQREDGLASSNLATSTEATDFTYTASLQKSLVVENTSRKCNDVLTPLAGGTATTSTSLEDQSRSQYSSTVVLLVEDKLWLHVNAFAINQKIAVSIIRKLGFRVAVAWNGKEALDYLVVAHEHPDIQPKPDLILMDIQMPVMDGYRCTEILRGESPYMEYAKGVPIVAMTASAIRGDMEKCLRVGMDDYLTKPIQIEALERSLIRWSSSAGKAGLLDQSTSEPRCGQQSNDEARDCE</sequence>
<dbReference type="GO" id="GO:0016772">
    <property type="term" value="F:transferase activity, transferring phosphorus-containing groups"/>
    <property type="evidence" value="ECO:0007669"/>
    <property type="project" value="InterPro"/>
</dbReference>
<dbReference type="SUPFAM" id="SSF55874">
    <property type="entry name" value="ATPase domain of HSP90 chaperone/DNA topoisomerase II/histidine kinase"/>
    <property type="match status" value="1"/>
</dbReference>
<feature type="modified residue" description="4-aspartylphosphate" evidence="3">
    <location>
        <position position="861"/>
    </location>
</feature>
<evidence type="ECO:0000256" key="2">
    <source>
        <dbReference type="ARBA" id="ARBA00023012"/>
    </source>
</evidence>
<feature type="compositionally biased region" description="Polar residues" evidence="5">
    <location>
        <begin position="942"/>
        <end position="955"/>
    </location>
</feature>
<dbReference type="InterPro" id="IPR011006">
    <property type="entry name" value="CheY-like_superfamily"/>
</dbReference>
<evidence type="ECO:0000256" key="4">
    <source>
        <dbReference type="SAM" id="Coils"/>
    </source>
</evidence>
<dbReference type="PRINTS" id="PR00344">
    <property type="entry name" value="BCTRLSENSOR"/>
</dbReference>
<dbReference type="InterPro" id="IPR035965">
    <property type="entry name" value="PAS-like_dom_sf"/>
</dbReference>
<dbReference type="AlphaFoldDB" id="A0A9P7ZGN8"/>
<dbReference type="RefSeq" id="XP_046115042.1">
    <property type="nucleotide sequence ID" value="XM_046262446.1"/>
</dbReference>